<dbReference type="OrthoDB" id="975117at2"/>
<evidence type="ECO:0000256" key="2">
    <source>
        <dbReference type="SAM" id="SignalP"/>
    </source>
</evidence>
<dbReference type="Pfam" id="PF18962">
    <property type="entry name" value="Por_Secre_tail"/>
    <property type="match status" value="1"/>
</dbReference>
<gene>
    <name evidence="4" type="ORF">FMM05_02185</name>
</gene>
<protein>
    <submittedName>
        <fullName evidence="4">T9SS type A sorting domain-containing protein</fullName>
    </submittedName>
</protein>
<reference evidence="4 5" key="1">
    <citation type="submission" date="2019-07" db="EMBL/GenBank/DDBJ databases">
        <title>Flavobacterium sp. nov., isolated from glacier ice.</title>
        <authorList>
            <person name="Liu Q."/>
            <person name="Xin Y.-H."/>
        </authorList>
    </citation>
    <scope>NUCLEOTIDE SEQUENCE [LARGE SCALE GENOMIC DNA]</scope>
    <source>
        <strain evidence="4 5">ZT4R6</strain>
    </source>
</reference>
<evidence type="ECO:0000313" key="5">
    <source>
        <dbReference type="Proteomes" id="UP000320643"/>
    </source>
</evidence>
<sequence length="405" mass="43247">MNKKLRYLVMCLFAFCFANAQFTSIAIVGDGTGPNGWPGESANPGPVDAKQMLTADGGITWTYDNLVTFQGSVKFRADNSWTNNWGGATFPDGTGLFDSQTNNIPTIAGVYDVTFNSTTLAYSFVAQNLYPVVSLVGPGVVGGSWDLDTDMATTDGIHYSVSQVALSGAVKFRQDHGWATNWGASAFPSGTAVFDDESAIDVPTGTYNVTFNKNTLEYNIYFSTIAIVGDATPNGWPLNTPGEIDPHTLSTTDGVNYFLNSITLMDGVAKFRANNAWIQEWSANTFPDGTGTQSGGGIPATAGTYSITLNTSTGAYSFADPVAGTANFSKVSIMVYPNPTQSVWNFTSENDIQSIEITDVSGKNILTVNPKNKEANINVSGLSSGLYFAKIIIDNSYSTIKLLKN</sequence>
<feature type="chain" id="PRO_5022089597" evidence="2">
    <location>
        <begin position="21"/>
        <end position="405"/>
    </location>
</feature>
<keyword evidence="1 2" id="KW-0732">Signal</keyword>
<proteinExistence type="predicted"/>
<accession>A0A552VAT4</accession>
<dbReference type="AlphaFoldDB" id="A0A552VAT4"/>
<feature type="signal peptide" evidence="2">
    <location>
        <begin position="1"/>
        <end position="20"/>
    </location>
</feature>
<dbReference type="RefSeq" id="WP_143371698.1">
    <property type="nucleotide sequence ID" value="NZ_VJVZ01000001.1"/>
</dbReference>
<dbReference type="Gene3D" id="2.60.40.3620">
    <property type="match status" value="3"/>
</dbReference>
<organism evidence="4 5">
    <name type="scientific">Flavobacterium zepuense</name>
    <dbReference type="NCBI Taxonomy" id="2593302"/>
    <lineage>
        <taxon>Bacteria</taxon>
        <taxon>Pseudomonadati</taxon>
        <taxon>Bacteroidota</taxon>
        <taxon>Flavobacteriia</taxon>
        <taxon>Flavobacteriales</taxon>
        <taxon>Flavobacteriaceae</taxon>
        <taxon>Flavobacterium</taxon>
    </lineage>
</organism>
<evidence type="ECO:0000259" key="3">
    <source>
        <dbReference type="Pfam" id="PF18962"/>
    </source>
</evidence>
<evidence type="ECO:0000313" key="4">
    <source>
        <dbReference type="EMBL" id="TRW27470.1"/>
    </source>
</evidence>
<dbReference type="NCBIfam" id="TIGR04183">
    <property type="entry name" value="Por_Secre_tail"/>
    <property type="match status" value="1"/>
</dbReference>
<dbReference type="Proteomes" id="UP000320643">
    <property type="component" value="Unassembled WGS sequence"/>
</dbReference>
<evidence type="ECO:0000256" key="1">
    <source>
        <dbReference type="ARBA" id="ARBA00022729"/>
    </source>
</evidence>
<name>A0A552VAT4_9FLAO</name>
<feature type="domain" description="Secretion system C-terminal sorting" evidence="3">
    <location>
        <begin position="335"/>
        <end position="401"/>
    </location>
</feature>
<dbReference type="InterPro" id="IPR026444">
    <property type="entry name" value="Secre_tail"/>
</dbReference>
<comment type="caution">
    <text evidence="4">The sequence shown here is derived from an EMBL/GenBank/DDBJ whole genome shotgun (WGS) entry which is preliminary data.</text>
</comment>
<dbReference type="EMBL" id="VJVZ01000001">
    <property type="protein sequence ID" value="TRW27470.1"/>
    <property type="molecule type" value="Genomic_DNA"/>
</dbReference>
<keyword evidence="5" id="KW-1185">Reference proteome</keyword>